<accession>A0A918F8K4</accession>
<evidence type="ECO:0000313" key="2">
    <source>
        <dbReference type="Proteomes" id="UP000603865"/>
    </source>
</evidence>
<organism evidence="1 2">
    <name type="scientific">Deinococcus ruber</name>
    <dbReference type="NCBI Taxonomy" id="1848197"/>
    <lineage>
        <taxon>Bacteria</taxon>
        <taxon>Thermotogati</taxon>
        <taxon>Deinococcota</taxon>
        <taxon>Deinococci</taxon>
        <taxon>Deinococcales</taxon>
        <taxon>Deinococcaceae</taxon>
        <taxon>Deinococcus</taxon>
    </lineage>
</organism>
<comment type="caution">
    <text evidence="1">The sequence shown here is derived from an EMBL/GenBank/DDBJ whole genome shotgun (WGS) entry which is preliminary data.</text>
</comment>
<keyword evidence="2" id="KW-1185">Reference proteome</keyword>
<proteinExistence type="predicted"/>
<gene>
    <name evidence="1" type="ORF">GCM10008957_24170</name>
</gene>
<name>A0A918F8K4_9DEIO</name>
<reference evidence="1" key="2">
    <citation type="submission" date="2020-09" db="EMBL/GenBank/DDBJ databases">
        <authorList>
            <person name="Sun Q."/>
            <person name="Ohkuma M."/>
        </authorList>
    </citation>
    <scope>NUCLEOTIDE SEQUENCE</scope>
    <source>
        <strain evidence="1">JCM 31311</strain>
    </source>
</reference>
<dbReference type="EMBL" id="BMQL01000012">
    <property type="protein sequence ID" value="GGR10621.1"/>
    <property type="molecule type" value="Genomic_DNA"/>
</dbReference>
<protein>
    <submittedName>
        <fullName evidence="1">Uncharacterized protein</fullName>
    </submittedName>
</protein>
<reference evidence="1" key="1">
    <citation type="journal article" date="2014" name="Int. J. Syst. Evol. Microbiol.">
        <title>Complete genome sequence of Corynebacterium casei LMG S-19264T (=DSM 44701T), isolated from a smear-ripened cheese.</title>
        <authorList>
            <consortium name="US DOE Joint Genome Institute (JGI-PGF)"/>
            <person name="Walter F."/>
            <person name="Albersmeier A."/>
            <person name="Kalinowski J."/>
            <person name="Ruckert C."/>
        </authorList>
    </citation>
    <scope>NUCLEOTIDE SEQUENCE</scope>
    <source>
        <strain evidence="1">JCM 31311</strain>
    </source>
</reference>
<evidence type="ECO:0000313" key="1">
    <source>
        <dbReference type="EMBL" id="GGR10621.1"/>
    </source>
</evidence>
<sequence>MTVKGRGTGRVGAWLLSAWVLLGTGQAIESPLTSAAVQAAFQEGQKLGRESDQAYPFAPNAVYHTADTLRLDPANGDIDAVVIGTPYERIRYQGYVAAIGEDKIGAQEARTRANLPDGSVAVLIFAHGSKPEDQEFLSGIQGVTMRLGGATLTPVALRRSGTSLSQYPDTPGEIGERFTGTATYIFRLTPAQYRASGTIRFTDATGKAFNIPVQLSKYR</sequence>
<dbReference type="AlphaFoldDB" id="A0A918F8K4"/>
<dbReference type="Proteomes" id="UP000603865">
    <property type="component" value="Unassembled WGS sequence"/>
</dbReference>